<dbReference type="EMBL" id="MNCJ02000326">
    <property type="protein sequence ID" value="KAF5783086.1"/>
    <property type="molecule type" value="Genomic_DNA"/>
</dbReference>
<feature type="compositionally biased region" description="Low complexity" evidence="1">
    <location>
        <begin position="37"/>
        <end position="52"/>
    </location>
</feature>
<dbReference type="PANTHER" id="PTHR34657:SF4">
    <property type="entry name" value="EMBRYO SAC DEVELOPMENT ARREST 6"/>
    <property type="match status" value="1"/>
</dbReference>
<gene>
    <name evidence="2" type="ORF">HanXRQr2_Chr11g0503831</name>
</gene>
<proteinExistence type="predicted"/>
<organism evidence="2 3">
    <name type="scientific">Helianthus annuus</name>
    <name type="common">Common sunflower</name>
    <dbReference type="NCBI Taxonomy" id="4232"/>
    <lineage>
        <taxon>Eukaryota</taxon>
        <taxon>Viridiplantae</taxon>
        <taxon>Streptophyta</taxon>
        <taxon>Embryophyta</taxon>
        <taxon>Tracheophyta</taxon>
        <taxon>Spermatophyta</taxon>
        <taxon>Magnoliopsida</taxon>
        <taxon>eudicotyledons</taxon>
        <taxon>Gunneridae</taxon>
        <taxon>Pentapetalae</taxon>
        <taxon>asterids</taxon>
        <taxon>campanulids</taxon>
        <taxon>Asterales</taxon>
        <taxon>Asteraceae</taxon>
        <taxon>Asteroideae</taxon>
        <taxon>Heliantheae alliance</taxon>
        <taxon>Heliantheae</taxon>
        <taxon>Helianthus</taxon>
    </lineage>
</organism>
<feature type="region of interest" description="Disordered" evidence="1">
    <location>
        <begin position="1"/>
        <end position="52"/>
    </location>
</feature>
<feature type="compositionally biased region" description="Polar residues" evidence="1">
    <location>
        <begin position="1"/>
        <end position="10"/>
    </location>
</feature>
<evidence type="ECO:0000313" key="2">
    <source>
        <dbReference type="EMBL" id="KAF5783086.1"/>
    </source>
</evidence>
<reference evidence="2" key="2">
    <citation type="submission" date="2020-06" db="EMBL/GenBank/DDBJ databases">
        <title>Helianthus annuus Genome sequencing and assembly Release 2.</title>
        <authorList>
            <person name="Gouzy J."/>
            <person name="Langlade N."/>
            <person name="Munos S."/>
        </authorList>
    </citation>
    <scope>NUCLEOTIDE SEQUENCE</scope>
    <source>
        <tissue evidence="2">Leaves</tissue>
    </source>
</reference>
<evidence type="ECO:0000256" key="1">
    <source>
        <dbReference type="SAM" id="MobiDB-lite"/>
    </source>
</evidence>
<dbReference type="PANTHER" id="PTHR34657">
    <property type="entry name" value="EMBRYO SAC DEVELOPMENT ARREST 6"/>
    <property type="match status" value="1"/>
</dbReference>
<comment type="caution">
    <text evidence="2">The sequence shown here is derived from an EMBL/GenBank/DDBJ whole genome shotgun (WGS) entry which is preliminary data.</text>
</comment>
<accession>A0A9K3HRC0</accession>
<sequence length="132" mass="14709">MNDNRPYGSSRTKRKDRESSLFPPAKRPPPPPPPPRATVNTSRTTTAATKPTTEMNMMTSSNKLLAGYMAYEFLTNGTVLGHKFGTDRSETTAFSGNERYEQITSLLMVKTEGGDRISGVVNPTELHRWIEM</sequence>
<keyword evidence="3" id="KW-1185">Reference proteome</keyword>
<dbReference type="AlphaFoldDB" id="A0A9K3HRC0"/>
<reference evidence="2" key="1">
    <citation type="journal article" date="2017" name="Nature">
        <title>The sunflower genome provides insights into oil metabolism, flowering and Asterid evolution.</title>
        <authorList>
            <person name="Badouin H."/>
            <person name="Gouzy J."/>
            <person name="Grassa C.J."/>
            <person name="Murat F."/>
            <person name="Staton S.E."/>
            <person name="Cottret L."/>
            <person name="Lelandais-Briere C."/>
            <person name="Owens G.L."/>
            <person name="Carrere S."/>
            <person name="Mayjonade B."/>
            <person name="Legrand L."/>
            <person name="Gill N."/>
            <person name="Kane N.C."/>
            <person name="Bowers J.E."/>
            <person name="Hubner S."/>
            <person name="Bellec A."/>
            <person name="Berard A."/>
            <person name="Berges H."/>
            <person name="Blanchet N."/>
            <person name="Boniface M.C."/>
            <person name="Brunel D."/>
            <person name="Catrice O."/>
            <person name="Chaidir N."/>
            <person name="Claudel C."/>
            <person name="Donnadieu C."/>
            <person name="Faraut T."/>
            <person name="Fievet G."/>
            <person name="Helmstetter N."/>
            <person name="King M."/>
            <person name="Knapp S.J."/>
            <person name="Lai Z."/>
            <person name="Le Paslier M.C."/>
            <person name="Lippi Y."/>
            <person name="Lorenzon L."/>
            <person name="Mandel J.R."/>
            <person name="Marage G."/>
            <person name="Marchand G."/>
            <person name="Marquand E."/>
            <person name="Bret-Mestries E."/>
            <person name="Morien E."/>
            <person name="Nambeesan S."/>
            <person name="Nguyen T."/>
            <person name="Pegot-Espagnet P."/>
            <person name="Pouilly N."/>
            <person name="Raftis F."/>
            <person name="Sallet E."/>
            <person name="Schiex T."/>
            <person name="Thomas J."/>
            <person name="Vandecasteele C."/>
            <person name="Vares D."/>
            <person name="Vear F."/>
            <person name="Vautrin S."/>
            <person name="Crespi M."/>
            <person name="Mangin B."/>
            <person name="Burke J.M."/>
            <person name="Salse J."/>
            <person name="Munos S."/>
            <person name="Vincourt P."/>
            <person name="Rieseberg L.H."/>
            <person name="Langlade N.B."/>
        </authorList>
    </citation>
    <scope>NUCLEOTIDE SEQUENCE</scope>
    <source>
        <tissue evidence="2">Leaves</tissue>
    </source>
</reference>
<dbReference type="Gramene" id="mRNA:HanXRQr2_Chr11g0503831">
    <property type="protein sequence ID" value="CDS:HanXRQr2_Chr11g0503831.1"/>
    <property type="gene ID" value="HanXRQr2_Chr11g0503831"/>
</dbReference>
<name>A0A9K3HRC0_HELAN</name>
<protein>
    <submittedName>
        <fullName evidence="2">Uncharacterized protein</fullName>
    </submittedName>
</protein>
<dbReference type="OrthoDB" id="687843at2759"/>
<dbReference type="Proteomes" id="UP000215914">
    <property type="component" value="Unassembled WGS sequence"/>
</dbReference>
<feature type="compositionally biased region" description="Pro residues" evidence="1">
    <location>
        <begin position="25"/>
        <end position="36"/>
    </location>
</feature>
<evidence type="ECO:0000313" key="3">
    <source>
        <dbReference type="Proteomes" id="UP000215914"/>
    </source>
</evidence>